<evidence type="ECO:0000313" key="3">
    <source>
        <dbReference type="EMBL" id="NYE94320.1"/>
    </source>
</evidence>
<name>A0A7Y9LRL9_9MICC</name>
<dbReference type="InterPro" id="IPR042226">
    <property type="entry name" value="eFR1_2_sf"/>
</dbReference>
<dbReference type="AlphaFoldDB" id="A0A7Y9LRL9"/>
<sequence>MSPPTESSAIPGPSPRPATRSRLAWVSGERLSGWLERFQAAHGQLRIEESENGVSLFALDGSFAELAAPWPVAGRPGRGADPVQRLASLSEQSRTVVVLLIRRGGYAVSLCRDGQVLASKIGTRYVQSRTAAGGWSQQRFARRRANQADAMIEAVADHAAALPTEQAEYLVLGGDKAMAATLIAEPAVSALAKLERLAFLDVPDPRAKVLAEAAKQVRSVRIKVTDGPSPAALS</sequence>
<dbReference type="EMBL" id="JACBYQ010000001">
    <property type="protein sequence ID" value="NYE94320.1"/>
    <property type="molecule type" value="Genomic_DNA"/>
</dbReference>
<keyword evidence="4" id="KW-1185">Reference proteome</keyword>
<dbReference type="Proteomes" id="UP000521748">
    <property type="component" value="Unassembled WGS sequence"/>
</dbReference>
<dbReference type="InterPro" id="IPR040783">
    <property type="entry name" value="VLRF1"/>
</dbReference>
<protein>
    <recommendedName>
        <fullName evidence="2">Actinobacteria/chloroflexi VLRF1 release factor domain-containing protein</fullName>
    </recommendedName>
</protein>
<feature type="region of interest" description="Disordered" evidence="1">
    <location>
        <begin position="1"/>
        <end position="21"/>
    </location>
</feature>
<comment type="caution">
    <text evidence="3">The sequence shown here is derived from an EMBL/GenBank/DDBJ whole genome shotgun (WGS) entry which is preliminary data.</text>
</comment>
<proteinExistence type="predicted"/>
<gene>
    <name evidence="3" type="ORF">FHU41_000541</name>
</gene>
<feature type="domain" description="Actinobacteria/chloroflexi VLRF1 release factor" evidence="2">
    <location>
        <begin position="94"/>
        <end position="222"/>
    </location>
</feature>
<reference evidence="3 4" key="1">
    <citation type="submission" date="2020-07" db="EMBL/GenBank/DDBJ databases">
        <title>Sequencing the genomes of 1000 actinobacteria strains.</title>
        <authorList>
            <person name="Klenk H.-P."/>
        </authorList>
    </citation>
    <scope>NUCLEOTIDE SEQUENCE [LARGE SCALE GENOMIC DNA]</scope>
    <source>
        <strain evidence="3 4">DSM 102047</strain>
    </source>
</reference>
<dbReference type="Gene3D" id="3.30.420.60">
    <property type="entry name" value="eRF1 domain 2"/>
    <property type="match status" value="1"/>
</dbReference>
<evidence type="ECO:0000313" key="4">
    <source>
        <dbReference type="Proteomes" id="UP000521748"/>
    </source>
</evidence>
<dbReference type="Pfam" id="PF18859">
    <property type="entry name" value="acVLRF1"/>
    <property type="match status" value="1"/>
</dbReference>
<accession>A0A7Y9LRL9</accession>
<dbReference type="SUPFAM" id="SSF53137">
    <property type="entry name" value="Translational machinery components"/>
    <property type="match status" value="1"/>
</dbReference>
<evidence type="ECO:0000259" key="2">
    <source>
        <dbReference type="Pfam" id="PF18859"/>
    </source>
</evidence>
<organism evidence="3 4">
    <name type="scientific">Psychromicrobium silvestre</name>
    <dbReference type="NCBI Taxonomy" id="1645614"/>
    <lineage>
        <taxon>Bacteria</taxon>
        <taxon>Bacillati</taxon>
        <taxon>Actinomycetota</taxon>
        <taxon>Actinomycetes</taxon>
        <taxon>Micrococcales</taxon>
        <taxon>Micrococcaceae</taxon>
        <taxon>Psychromicrobium</taxon>
    </lineage>
</organism>
<dbReference type="NCBIfam" id="NF041024">
    <property type="entry name" value="acVLRF1_NCBI"/>
    <property type="match status" value="1"/>
</dbReference>
<evidence type="ECO:0000256" key="1">
    <source>
        <dbReference type="SAM" id="MobiDB-lite"/>
    </source>
</evidence>
<dbReference type="RefSeq" id="WP_179388095.1">
    <property type="nucleotide sequence ID" value="NZ_JACBYQ010000001.1"/>
</dbReference>